<reference evidence="3" key="1">
    <citation type="submission" date="2016-02" db="EMBL/GenBank/DDBJ databases">
        <title>Draft genome sequence of Microdochium bolleyi, a fungal endophyte of beachgrass.</title>
        <authorList>
            <consortium name="DOE Joint Genome Institute"/>
            <person name="David A.S."/>
            <person name="May G."/>
            <person name="Haridas S."/>
            <person name="Lim J."/>
            <person name="Wang M."/>
            <person name="Labutti K."/>
            <person name="Lipzen A."/>
            <person name="Barry K."/>
            <person name="Grigoriev I.V."/>
        </authorList>
    </citation>
    <scope>NUCLEOTIDE SEQUENCE [LARGE SCALE GENOMIC DNA]</scope>
    <source>
        <strain evidence="3">J235TASD1</strain>
    </source>
</reference>
<sequence>MASKYSITVRNDSHHAQSFMLFQELPHPINLAQYEAFTTVVQHSGRVGGEGDSRVTFKVAAEYTAICGTAETNSDDGTMQIMTTESRDAFLGPSGSSFVLSTLPGADGKPDGTAPDFKSQGRDTRTPGAFTIRTDSTFDVENPNKIYLGIGLKDASSGGDLVPIQAYEAQPNVLYQFSPRPRYCVAYGNYTVGTVVSMAELGNVLTVDFTGAPIREAEFTLDKHNNYVPDAGVETGGIKWKQSAS</sequence>
<gene>
    <name evidence="2" type="ORF">Micbo1qcDRAFT_194698</name>
</gene>
<dbReference type="Proteomes" id="UP000070501">
    <property type="component" value="Unassembled WGS sequence"/>
</dbReference>
<dbReference type="OrthoDB" id="5413269at2759"/>
<protein>
    <submittedName>
        <fullName evidence="2">Uncharacterized protein</fullName>
    </submittedName>
</protein>
<organism evidence="2 3">
    <name type="scientific">Microdochium bolleyi</name>
    <dbReference type="NCBI Taxonomy" id="196109"/>
    <lineage>
        <taxon>Eukaryota</taxon>
        <taxon>Fungi</taxon>
        <taxon>Dikarya</taxon>
        <taxon>Ascomycota</taxon>
        <taxon>Pezizomycotina</taxon>
        <taxon>Sordariomycetes</taxon>
        <taxon>Xylariomycetidae</taxon>
        <taxon>Xylariales</taxon>
        <taxon>Microdochiaceae</taxon>
        <taxon>Microdochium</taxon>
    </lineage>
</organism>
<dbReference type="EMBL" id="KQ964248">
    <property type="protein sequence ID" value="KXJ93587.1"/>
    <property type="molecule type" value="Genomic_DNA"/>
</dbReference>
<keyword evidence="3" id="KW-1185">Reference proteome</keyword>
<evidence type="ECO:0000256" key="1">
    <source>
        <dbReference type="SAM" id="MobiDB-lite"/>
    </source>
</evidence>
<accession>A0A136J8T4</accession>
<evidence type="ECO:0000313" key="2">
    <source>
        <dbReference type="EMBL" id="KXJ93587.1"/>
    </source>
</evidence>
<feature type="region of interest" description="Disordered" evidence="1">
    <location>
        <begin position="101"/>
        <end position="126"/>
    </location>
</feature>
<proteinExistence type="predicted"/>
<dbReference type="InParanoid" id="A0A136J8T4"/>
<name>A0A136J8T4_9PEZI</name>
<evidence type="ECO:0000313" key="3">
    <source>
        <dbReference type="Proteomes" id="UP000070501"/>
    </source>
</evidence>
<dbReference type="AlphaFoldDB" id="A0A136J8T4"/>
<dbReference type="STRING" id="196109.A0A136J8T4"/>